<proteinExistence type="predicted"/>
<dbReference type="PANTHER" id="PTHR43546:SF3">
    <property type="entry name" value="UPF0173 METAL-DEPENDENT HYDROLASE MJ1163"/>
    <property type="match status" value="1"/>
</dbReference>
<dbReference type="Proteomes" id="UP000218172">
    <property type="component" value="Unassembled WGS sequence"/>
</dbReference>
<dbReference type="InterPro" id="IPR050114">
    <property type="entry name" value="UPF0173_UPF0282_UlaG_hydrolase"/>
</dbReference>
<evidence type="ECO:0000313" key="2">
    <source>
        <dbReference type="EMBL" id="PCH61029.1"/>
    </source>
</evidence>
<dbReference type="GO" id="GO:0016787">
    <property type="term" value="F:hydrolase activity"/>
    <property type="evidence" value="ECO:0007669"/>
    <property type="project" value="UniProtKB-KW"/>
</dbReference>
<feature type="chain" id="PRO_5012495016" evidence="1">
    <location>
        <begin position="24"/>
        <end position="265"/>
    </location>
</feature>
<reference evidence="3" key="1">
    <citation type="submission" date="2017-08" db="EMBL/GenBank/DDBJ databases">
        <title>A dynamic microbial community with high functional redundancy inhabits the cold, oxic subseafloor aquifer.</title>
        <authorList>
            <person name="Tully B.J."/>
            <person name="Wheat C.G."/>
            <person name="Glazer B.T."/>
            <person name="Huber J.A."/>
        </authorList>
    </citation>
    <scope>NUCLEOTIDE SEQUENCE [LARGE SCALE GENOMIC DNA]</scope>
</reference>
<dbReference type="AlphaFoldDB" id="A0A2A4MLC2"/>
<dbReference type="Gene3D" id="3.60.15.10">
    <property type="entry name" value="Ribonuclease Z/Hydroxyacylglutathione hydrolase-like"/>
    <property type="match status" value="1"/>
</dbReference>
<protein>
    <submittedName>
        <fullName evidence="2">Metal-dependent hydrolase</fullName>
    </submittedName>
</protein>
<organism evidence="2 3">
    <name type="scientific">SAR86 cluster bacterium</name>
    <dbReference type="NCBI Taxonomy" id="2030880"/>
    <lineage>
        <taxon>Bacteria</taxon>
        <taxon>Pseudomonadati</taxon>
        <taxon>Pseudomonadota</taxon>
        <taxon>Gammaproteobacteria</taxon>
        <taxon>SAR86 cluster</taxon>
    </lineage>
</organism>
<feature type="signal peptide" evidence="1">
    <location>
        <begin position="1"/>
        <end position="23"/>
    </location>
</feature>
<dbReference type="PANTHER" id="PTHR43546">
    <property type="entry name" value="UPF0173 METAL-DEPENDENT HYDROLASE MJ1163-RELATED"/>
    <property type="match status" value="1"/>
</dbReference>
<evidence type="ECO:0000256" key="1">
    <source>
        <dbReference type="SAM" id="SignalP"/>
    </source>
</evidence>
<dbReference type="Pfam" id="PF13483">
    <property type="entry name" value="Lactamase_B_3"/>
    <property type="match status" value="1"/>
</dbReference>
<keyword evidence="1" id="KW-0732">Signal</keyword>
<gene>
    <name evidence="2" type="ORF">COC19_05175</name>
</gene>
<evidence type="ECO:0000313" key="3">
    <source>
        <dbReference type="Proteomes" id="UP000218172"/>
    </source>
</evidence>
<sequence>MNKQFSKVLTSLLMVCSANSVLAQSNTVSGTDGPITITPLIHSSVQLEYGDTVVQIDPWNRVGLQGAKLADLILITDNVGHHQDVAAIEKLSGPQTPVVMMADGREKWPDGIVIANGEMIRVAGLTVEAVAAYDIIPGEPSHLKGQANGYVLTLGGKRFYFAGVTECVDEVKALKNIDVAFMPLNVPLGRMTPAASAQCTKIISPDVVYLYHYDQDYARRALNPDYADTELPGGISIAQSLDLFDEEMQGSGIEVRRGDFYPPLD</sequence>
<name>A0A2A4MLC2_9GAMM</name>
<keyword evidence="2" id="KW-0378">Hydrolase</keyword>
<comment type="caution">
    <text evidence="2">The sequence shown here is derived from an EMBL/GenBank/DDBJ whole genome shotgun (WGS) entry which is preliminary data.</text>
</comment>
<accession>A0A2A4MLC2</accession>
<dbReference type="SUPFAM" id="SSF56281">
    <property type="entry name" value="Metallo-hydrolase/oxidoreductase"/>
    <property type="match status" value="1"/>
</dbReference>
<dbReference type="EMBL" id="NVQR01000075">
    <property type="protein sequence ID" value="PCH61029.1"/>
    <property type="molecule type" value="Genomic_DNA"/>
</dbReference>
<dbReference type="InterPro" id="IPR036866">
    <property type="entry name" value="RibonucZ/Hydroxyglut_hydro"/>
</dbReference>